<gene>
    <name evidence="9" type="ORF">SAMN04490244_10893</name>
</gene>
<evidence type="ECO:0000313" key="10">
    <source>
        <dbReference type="Proteomes" id="UP000198885"/>
    </source>
</evidence>
<dbReference type="AlphaFoldDB" id="A0A1H9VUL4"/>
<dbReference type="InterPro" id="IPR003399">
    <property type="entry name" value="Mce/MlaD"/>
</dbReference>
<evidence type="ECO:0000256" key="7">
    <source>
        <dbReference type="SAM" id="Phobius"/>
    </source>
</evidence>
<keyword evidence="5 7" id="KW-1133">Transmembrane helix</keyword>
<name>A0A1H9VUL4_9RHOB</name>
<dbReference type="RefSeq" id="WP_092694710.1">
    <property type="nucleotide sequence ID" value="NZ_FOGU01000008.1"/>
</dbReference>
<keyword evidence="10" id="KW-1185">Reference proteome</keyword>
<sequence length="944" mass="98890">MSQVQRPEIKPARRSLRERASIVWIVPLAALLISLGVVWQQYQDRGPLIEIAFQDASGISADETELRYRDVTVGLVETVSFSEGLGSVVVEVRLDKEVAPYVDEAAQFWVVEPEVSARGVRGLNTVLSGNYIEGNWDTEIGTEADSFDGLPSRPVALASQDGLRITLRAADVEGLSEDTPILYRGIEVGSIANLRLSDDGVSVIADGFIRAPEDRLVTSATRFWDTSGFSFSFGAQGAQLNVSSIASLLGGGVSFDTVVSGGQEVQDGAIYELYPGEEAARSSAFSASDIGPTVNVAAVFDEAVSGLSAGAPVEYRGIRVGEVAAITGIVDQERFGDERTRLLATLALRPGKLGLGDDADPEEVVDFIGDTVERGMRAQLQNNSLLSNELKVVLVTIPDAPRESLDEGPNGNPIVPTLPSDLSDITDTAEGVFQRINDLPVEELLASAIGVLDSVNRILNDEDLTRTPAEVVGLISDVRGIVGSDEVQQLPDDAAQLMGSLRLAAEDIESLLETAEAAGAAEALVSALNSAEEAADAVTVAVEDLPSAIEEIEQVAADADALLLSVQELPLDQVVARAQGILTETETLLQSEGVQALPGQVNAAVAEAEGLLADVRSSGVLQTANETMVSVQTAVNDLSAAIDPVVASAEETLNSIDTAVDDVQPVLEEFAAVARSADQLVQNANEVPLDTLAARADALLATVERLLASDGVQALPDRLNGAISEASAVLAQIREGGVIENANQTILAAEGAVRDVSEALMPVLDSARSAAASVDRAAQGVPDIVDQADAIAADLRALTARANELPLEQLVTEATSLVEQARTLVAQDETQALPGTLNAALSEAEGVLSDLREGGVVENTNATLASAERAADAIAQASNELPALVTRMNTLLSQAETTLSGYNAEGRLGSEAQATLRDIREAAQAVDSLARTIERKPNSLLLGR</sequence>
<dbReference type="OrthoDB" id="9806984at2"/>
<dbReference type="GO" id="GO:0005886">
    <property type="term" value="C:plasma membrane"/>
    <property type="evidence" value="ECO:0007669"/>
    <property type="project" value="UniProtKB-SubCell"/>
</dbReference>
<dbReference type="EMBL" id="FOGU01000008">
    <property type="protein sequence ID" value="SES25047.1"/>
    <property type="molecule type" value="Genomic_DNA"/>
</dbReference>
<feature type="domain" description="Mce/MlaD" evidence="8">
    <location>
        <begin position="46"/>
        <end position="133"/>
    </location>
</feature>
<evidence type="ECO:0000256" key="3">
    <source>
        <dbReference type="ARBA" id="ARBA00022519"/>
    </source>
</evidence>
<comment type="subcellular location">
    <subcellularLocation>
        <location evidence="1">Cell inner membrane</location>
    </subcellularLocation>
</comment>
<protein>
    <submittedName>
        <fullName evidence="9">Paraquat-inducible protein B</fullName>
    </submittedName>
</protein>
<evidence type="ECO:0000256" key="4">
    <source>
        <dbReference type="ARBA" id="ARBA00022692"/>
    </source>
</evidence>
<dbReference type="PANTHER" id="PTHR30462">
    <property type="entry name" value="INTERMEMBRANE TRANSPORT PROTEIN PQIB-RELATED"/>
    <property type="match status" value="1"/>
</dbReference>
<feature type="transmembrane region" description="Helical" evidence="7">
    <location>
        <begin position="21"/>
        <end position="39"/>
    </location>
</feature>
<keyword evidence="3" id="KW-0997">Cell inner membrane</keyword>
<dbReference type="STRING" id="641238.SAMN04490244_10893"/>
<evidence type="ECO:0000256" key="1">
    <source>
        <dbReference type="ARBA" id="ARBA00004533"/>
    </source>
</evidence>
<dbReference type="Proteomes" id="UP000198885">
    <property type="component" value="Unassembled WGS sequence"/>
</dbReference>
<proteinExistence type="predicted"/>
<dbReference type="PANTHER" id="PTHR30462:SF0">
    <property type="entry name" value="INTERMEMBRANE TRANSPORT PROTEIN YEBT"/>
    <property type="match status" value="1"/>
</dbReference>
<evidence type="ECO:0000256" key="5">
    <source>
        <dbReference type="ARBA" id="ARBA00022989"/>
    </source>
</evidence>
<evidence type="ECO:0000256" key="6">
    <source>
        <dbReference type="ARBA" id="ARBA00023136"/>
    </source>
</evidence>
<evidence type="ECO:0000256" key="2">
    <source>
        <dbReference type="ARBA" id="ARBA00022475"/>
    </source>
</evidence>
<reference evidence="9 10" key="1">
    <citation type="submission" date="2016-10" db="EMBL/GenBank/DDBJ databases">
        <authorList>
            <person name="de Groot N.N."/>
        </authorList>
    </citation>
    <scope>NUCLEOTIDE SEQUENCE [LARGE SCALE GENOMIC DNA]</scope>
    <source>
        <strain evidence="9 10">DSM 23042</strain>
    </source>
</reference>
<keyword evidence="2" id="KW-1003">Cell membrane</keyword>
<organism evidence="9 10">
    <name type="scientific">Tranquillimonas rosea</name>
    <dbReference type="NCBI Taxonomy" id="641238"/>
    <lineage>
        <taxon>Bacteria</taxon>
        <taxon>Pseudomonadati</taxon>
        <taxon>Pseudomonadota</taxon>
        <taxon>Alphaproteobacteria</taxon>
        <taxon>Rhodobacterales</taxon>
        <taxon>Roseobacteraceae</taxon>
        <taxon>Tranquillimonas</taxon>
    </lineage>
</organism>
<keyword evidence="6 7" id="KW-0472">Membrane</keyword>
<feature type="domain" description="Mce/MlaD" evidence="8">
    <location>
        <begin position="162"/>
        <end position="221"/>
    </location>
</feature>
<evidence type="ECO:0000259" key="8">
    <source>
        <dbReference type="Pfam" id="PF02470"/>
    </source>
</evidence>
<accession>A0A1H9VUL4</accession>
<dbReference type="InterPro" id="IPR051800">
    <property type="entry name" value="PqiA-PqiB_transport"/>
</dbReference>
<evidence type="ECO:0000313" key="9">
    <source>
        <dbReference type="EMBL" id="SES25047.1"/>
    </source>
</evidence>
<feature type="domain" description="Mce/MlaD" evidence="8">
    <location>
        <begin position="293"/>
        <end position="387"/>
    </location>
</feature>
<keyword evidence="4 7" id="KW-0812">Transmembrane</keyword>
<dbReference type="Pfam" id="PF02470">
    <property type="entry name" value="MlaD"/>
    <property type="match status" value="3"/>
</dbReference>